<keyword evidence="1" id="KW-0812">Transmembrane</keyword>
<evidence type="ECO:0000313" key="3">
    <source>
        <dbReference type="EMBL" id="XCH72262.1"/>
    </source>
</evidence>
<feature type="transmembrane region" description="Helical" evidence="1">
    <location>
        <begin position="40"/>
        <end position="58"/>
    </location>
</feature>
<dbReference type="RefSeq" id="WP_350931111.1">
    <property type="nucleotide sequence ID" value="NZ_CP157762.1"/>
</dbReference>
<name>A0AAU8H8P7_9ACTN</name>
<dbReference type="EMBL" id="CP159342">
    <property type="protein sequence ID" value="XCH72262.1"/>
    <property type="molecule type" value="Genomic_DNA"/>
</dbReference>
<sequence length="206" mass="22025">MDGLNIYLGLGVVLLLAAALGEVEALGFRIPPLRDRRVRVALGVVGVVAVVAAFVAPLPGTAAANRKEARATYQRQVLATCVAVSSTRRLGDGAVRLDDRGRIQRDPMVALFERQLAQEDAAVAQLWARETPADLRGQRDAARAAWTESEAVMRRLLERIRALPSAFTQEQLDAVTGPATAQGAAGWSRFRGAMAELAGENCDLPA</sequence>
<evidence type="ECO:0000313" key="2">
    <source>
        <dbReference type="EMBL" id="XBP91564.1"/>
    </source>
</evidence>
<feature type="transmembrane region" description="Helical" evidence="1">
    <location>
        <begin position="6"/>
        <end position="28"/>
    </location>
</feature>
<reference evidence="3" key="2">
    <citation type="submission" date="2024-06" db="EMBL/GenBank/DDBJ databases">
        <title>Micromonospora mangrovi CCTCC AA 2012012 genome sequences.</title>
        <authorList>
            <person name="Gao J."/>
        </authorList>
    </citation>
    <scope>NUCLEOTIDE SEQUENCE</scope>
    <source>
        <strain evidence="3">CCTCC AA 2012012</strain>
    </source>
</reference>
<proteinExistence type="predicted"/>
<dbReference type="EMBL" id="CP157762">
    <property type="protein sequence ID" value="XBP91564.1"/>
    <property type="molecule type" value="Genomic_DNA"/>
</dbReference>
<reference evidence="2" key="1">
    <citation type="submission" date="2024-01" db="EMBL/GenBank/DDBJ databases">
        <title>The genome sequence of Micromonospora mangrovi CCTCC AA 2012012.</title>
        <authorList>
            <person name="Gao J."/>
        </authorList>
    </citation>
    <scope>NUCLEOTIDE SEQUENCE</scope>
    <source>
        <strain evidence="2">CCTCC AA 2012012</strain>
    </source>
</reference>
<organism evidence="3">
    <name type="scientific">Micromonospora sp. CCTCC AA 2012012</name>
    <dbReference type="NCBI Taxonomy" id="3111921"/>
    <lineage>
        <taxon>Bacteria</taxon>
        <taxon>Bacillati</taxon>
        <taxon>Actinomycetota</taxon>
        <taxon>Actinomycetes</taxon>
        <taxon>Micromonosporales</taxon>
        <taxon>Micromonosporaceae</taxon>
        <taxon>Micromonospora</taxon>
    </lineage>
</organism>
<protein>
    <submittedName>
        <fullName evidence="3">Uncharacterized protein</fullName>
    </submittedName>
</protein>
<keyword evidence="1" id="KW-1133">Transmembrane helix</keyword>
<keyword evidence="1" id="KW-0472">Membrane</keyword>
<gene>
    <name evidence="3" type="ORF">ABUL08_18145</name>
    <name evidence="2" type="ORF">VK199_18075</name>
</gene>
<evidence type="ECO:0000256" key="1">
    <source>
        <dbReference type="SAM" id="Phobius"/>
    </source>
</evidence>
<accession>A0AAU8H8P7</accession>
<dbReference type="AlphaFoldDB" id="A0AAU8H8P7"/>